<dbReference type="EMBL" id="QPKB01000008">
    <property type="protein sequence ID" value="RWR90229.1"/>
    <property type="molecule type" value="Genomic_DNA"/>
</dbReference>
<name>A0A443PHI7_9MAGN</name>
<organism evidence="1 2">
    <name type="scientific">Cinnamomum micranthum f. kanehirae</name>
    <dbReference type="NCBI Taxonomy" id="337451"/>
    <lineage>
        <taxon>Eukaryota</taxon>
        <taxon>Viridiplantae</taxon>
        <taxon>Streptophyta</taxon>
        <taxon>Embryophyta</taxon>
        <taxon>Tracheophyta</taxon>
        <taxon>Spermatophyta</taxon>
        <taxon>Magnoliopsida</taxon>
        <taxon>Magnoliidae</taxon>
        <taxon>Laurales</taxon>
        <taxon>Lauraceae</taxon>
        <taxon>Cinnamomum</taxon>
    </lineage>
</organism>
<dbReference type="Proteomes" id="UP000283530">
    <property type="component" value="Unassembled WGS sequence"/>
</dbReference>
<keyword evidence="2" id="KW-1185">Reference proteome</keyword>
<evidence type="ECO:0000313" key="2">
    <source>
        <dbReference type="Proteomes" id="UP000283530"/>
    </source>
</evidence>
<proteinExistence type="predicted"/>
<dbReference type="AlphaFoldDB" id="A0A443PHI7"/>
<accession>A0A443PHI7</accession>
<evidence type="ECO:0000313" key="1">
    <source>
        <dbReference type="EMBL" id="RWR90229.1"/>
    </source>
</evidence>
<sequence>MYTDAKPPTYLRDNGIPCLQLAYHATASHGMWAQAMGKQQLAYVTISQNAQREAQCEKFGVVKARIR</sequence>
<comment type="caution">
    <text evidence="1">The sequence shown here is derived from an EMBL/GenBank/DDBJ whole genome shotgun (WGS) entry which is preliminary data.</text>
</comment>
<protein>
    <submittedName>
        <fullName evidence="1">Uncharacterized protein</fullName>
    </submittedName>
</protein>
<reference evidence="1 2" key="1">
    <citation type="journal article" date="2019" name="Nat. Plants">
        <title>Stout camphor tree genome fills gaps in understanding of flowering plant genome evolution.</title>
        <authorList>
            <person name="Chaw S.M."/>
            <person name="Liu Y.C."/>
            <person name="Wu Y.W."/>
            <person name="Wang H.Y."/>
            <person name="Lin C.I."/>
            <person name="Wu C.S."/>
            <person name="Ke H.M."/>
            <person name="Chang L.Y."/>
            <person name="Hsu C.Y."/>
            <person name="Yang H.T."/>
            <person name="Sudianto E."/>
            <person name="Hsu M.H."/>
            <person name="Wu K.P."/>
            <person name="Wang L.N."/>
            <person name="Leebens-Mack J.H."/>
            <person name="Tsai I.J."/>
        </authorList>
    </citation>
    <scope>NUCLEOTIDE SEQUENCE [LARGE SCALE GENOMIC DNA]</scope>
    <source>
        <strain evidence="2">cv. Chaw 1501</strain>
        <tissue evidence="1">Young leaves</tissue>
    </source>
</reference>
<gene>
    <name evidence="1" type="ORF">CKAN_01931400</name>
</gene>